<comment type="caution">
    <text evidence="1">Lacks conserved residue(s) required for the propagation of feature annotation.</text>
</comment>
<dbReference type="InterPro" id="IPR000742">
    <property type="entry name" value="EGF"/>
</dbReference>
<dbReference type="PROSITE" id="PS50026">
    <property type="entry name" value="EGF_3"/>
    <property type="match status" value="1"/>
</dbReference>
<evidence type="ECO:0000313" key="5">
    <source>
        <dbReference type="EMBL" id="KAL3064927.1"/>
    </source>
</evidence>
<dbReference type="CDD" id="cd00054">
    <property type="entry name" value="EGF_CA"/>
    <property type="match status" value="1"/>
</dbReference>
<evidence type="ECO:0000259" key="4">
    <source>
        <dbReference type="PROSITE" id="PS50026"/>
    </source>
</evidence>
<evidence type="ECO:0000313" key="6">
    <source>
        <dbReference type="Proteomes" id="UP001619887"/>
    </source>
</evidence>
<dbReference type="SMART" id="SM00181">
    <property type="entry name" value="EGF"/>
    <property type="match status" value="2"/>
</dbReference>
<feature type="transmembrane region" description="Helical" evidence="2">
    <location>
        <begin position="468"/>
        <end position="486"/>
    </location>
</feature>
<dbReference type="EMBL" id="JBIYXZ010002070">
    <property type="protein sequence ID" value="KAL3064927.1"/>
    <property type="molecule type" value="Genomic_DNA"/>
</dbReference>
<gene>
    <name evidence="5" type="ORF">OYC64_001040</name>
</gene>
<organism evidence="5 6">
    <name type="scientific">Pagothenia borchgrevinki</name>
    <name type="common">Bald rockcod</name>
    <name type="synonym">Trematomus borchgrevinki</name>
    <dbReference type="NCBI Taxonomy" id="8213"/>
    <lineage>
        <taxon>Eukaryota</taxon>
        <taxon>Metazoa</taxon>
        <taxon>Chordata</taxon>
        <taxon>Craniata</taxon>
        <taxon>Vertebrata</taxon>
        <taxon>Euteleostomi</taxon>
        <taxon>Actinopterygii</taxon>
        <taxon>Neopterygii</taxon>
        <taxon>Teleostei</taxon>
        <taxon>Neoteleostei</taxon>
        <taxon>Acanthomorphata</taxon>
        <taxon>Eupercaria</taxon>
        <taxon>Perciformes</taxon>
        <taxon>Notothenioidei</taxon>
        <taxon>Nototheniidae</taxon>
        <taxon>Pagothenia</taxon>
    </lineage>
</organism>
<proteinExistence type="predicted"/>
<keyword evidence="2" id="KW-0812">Transmembrane</keyword>
<sequence>MATSWRQRWLLMVLTGLRGWQLGITEARVSTDVLLPYAESHGPSHSHRHVRDCQAVTFGTRTFESWPSSSHDTLPVARSSVFISDMPGGAESSRWVYGHMTVVPDPLRQLSVLEPGGPGGCEENPRVSVEETAAPAGCLYAQNAGFFNITSDGCLGNVVSDGRMVRDSGGVQNAQFGIRRDGTLVFGYLSQEDVLDQSNPFEQLVSGVVWLLRNGEVYINQSLKAECDKIVDIELFREFVDVRSARTAVGHDVNGNVVMFHVDGQTHKRGMSLWEVADFLKNNGVINAINLDGGGSSSFVTNGTLASYPTDTCKPGSRWRCARHVSTVLCVHRRRCQPADCSGHGVCTASGCLCAAGWRGERCTEPCLPGYYGDGCRHTCTCFNGAFCNHDNGRCTCPPGFYGNFCEKVCPAGFYGLSCAEECACEDPCACDPQTGSCNSMSNRAVQCLGRRRQKEAYRHEPYLTEQTWLIITLTMASLLLIRLLAHFLRATRRWLLFGFSYTQVPLSDVKGEALTYSFLQLH</sequence>
<reference evidence="5 6" key="1">
    <citation type="journal article" date="2022" name="G3 (Bethesda)">
        <title>Evaluating Illumina-, Nanopore-, and PacBio-based genome assembly strategies with the bald notothen, Trematomus borchgrevinki.</title>
        <authorList>
            <person name="Rayamajhi N."/>
            <person name="Cheng C.C."/>
            <person name="Catchen J.M."/>
        </authorList>
    </citation>
    <scope>NUCLEOTIDE SEQUENCE [LARGE SCALE GENOMIC DNA]</scope>
    <source>
        <strain evidence="5">AGRC-2024</strain>
    </source>
</reference>
<keyword evidence="3" id="KW-0732">Signal</keyword>
<dbReference type="PROSITE" id="PS00022">
    <property type="entry name" value="EGF_1"/>
    <property type="match status" value="2"/>
</dbReference>
<dbReference type="AlphaFoldDB" id="A0ABD2HEF3"/>
<feature type="disulfide bond" evidence="1">
    <location>
        <begin position="397"/>
        <end position="406"/>
    </location>
</feature>
<dbReference type="Proteomes" id="UP001619887">
    <property type="component" value="Unassembled WGS sequence"/>
</dbReference>
<name>A0ABD2HEF3_PAGBO</name>
<keyword evidence="2" id="KW-0472">Membrane</keyword>
<protein>
    <recommendedName>
        <fullName evidence="4">EGF-like domain-containing protein</fullName>
    </recommendedName>
</protein>
<dbReference type="Gene3D" id="2.170.300.10">
    <property type="entry name" value="Tie2 ligand-binding domain superfamily"/>
    <property type="match status" value="1"/>
</dbReference>
<keyword evidence="1" id="KW-0245">EGF-like domain</keyword>
<dbReference type="PANTHER" id="PTHR40446:SF2">
    <property type="entry name" value="N-ACETYLGLUCOSAMINE-1-PHOSPHODIESTER ALPHA-N-ACETYLGLUCOSAMINIDASE"/>
    <property type="match status" value="1"/>
</dbReference>
<keyword evidence="1" id="KW-1015">Disulfide bond</keyword>
<dbReference type="PANTHER" id="PTHR40446">
    <property type="entry name" value="N-ACETYLGLUCOSAMINE-1-PHOSPHODIESTER ALPHA-N-ACETYLGLUCOSAMINIDASE"/>
    <property type="match status" value="1"/>
</dbReference>
<evidence type="ECO:0000256" key="3">
    <source>
        <dbReference type="SAM" id="SignalP"/>
    </source>
</evidence>
<keyword evidence="6" id="KW-1185">Reference proteome</keyword>
<comment type="caution">
    <text evidence="5">The sequence shown here is derived from an EMBL/GenBank/DDBJ whole genome shotgun (WGS) entry which is preliminary data.</text>
</comment>
<keyword evidence="2" id="KW-1133">Transmembrane helix</keyword>
<feature type="signal peptide" evidence="3">
    <location>
        <begin position="1"/>
        <end position="27"/>
    </location>
</feature>
<evidence type="ECO:0000256" key="2">
    <source>
        <dbReference type="SAM" id="Phobius"/>
    </source>
</evidence>
<dbReference type="Pfam" id="PF09992">
    <property type="entry name" value="NAGPA"/>
    <property type="match status" value="1"/>
</dbReference>
<feature type="domain" description="EGF-like" evidence="4">
    <location>
        <begin position="372"/>
        <end position="407"/>
    </location>
</feature>
<accession>A0ABD2HEF3</accession>
<feature type="chain" id="PRO_5044888366" description="EGF-like domain-containing protein" evidence="3">
    <location>
        <begin position="28"/>
        <end position="523"/>
    </location>
</feature>
<dbReference type="Pfam" id="PF23106">
    <property type="entry name" value="EGF_Teneurin"/>
    <property type="match status" value="1"/>
</dbReference>
<reference evidence="5 6" key="2">
    <citation type="journal article" date="2024" name="G3 (Bethesda)">
        <title>The genome of the cryopelagic Antarctic bald notothen, Trematomus borchgrevinki.</title>
        <authorList>
            <person name="Rayamajhi N."/>
            <person name="Rivera-Colon A.G."/>
            <person name="Minhas B.F."/>
            <person name="Cheng C.C."/>
            <person name="Catchen J.M."/>
        </authorList>
    </citation>
    <scope>NUCLEOTIDE SEQUENCE [LARGE SCALE GENOMIC DNA]</scope>
    <source>
        <strain evidence="5">AGRC-2024</strain>
    </source>
</reference>
<dbReference type="InterPro" id="IPR018711">
    <property type="entry name" value="NAGPA"/>
</dbReference>
<evidence type="ECO:0000256" key="1">
    <source>
        <dbReference type="PROSITE-ProRule" id="PRU00076"/>
    </source>
</evidence>